<evidence type="ECO:0000313" key="3">
    <source>
        <dbReference type="Proteomes" id="UP001500460"/>
    </source>
</evidence>
<sequence>MGSKFPWRVPRARAAGRLDAGHGRWQYLPPPVPGLNYSISNQAPDLRGALFPQPLPVFHEPCEGLVQTDRMRTELVSEPGDPGRPNEDFASVAVAASGQGGSLVVLDGVTPPAGGTGCLHSVPWYTARLGGTLTELTVSLPDVPLADALSRAIALTAARHAETCDLSHPRTPQATVALARWSPAAVEYLVLSDAALLVESPGGAVTAVLDDRLSRIPRAARATDALIDATLRNKEGGFFTAAADPAVAARAVTGVLPRTEVRALAALTDGAARWVETFREGGWDDCFRFLRKAGARALVDRVRALERADTDRVFLGRAKTHDDATAVHVEP</sequence>
<proteinExistence type="predicted"/>
<feature type="domain" description="PPM-type phosphatase" evidence="1">
    <location>
        <begin position="83"/>
        <end position="294"/>
    </location>
</feature>
<comment type="caution">
    <text evidence="2">The sequence shown here is derived from an EMBL/GenBank/DDBJ whole genome shotgun (WGS) entry which is preliminary data.</text>
</comment>
<name>A0ABP5WX78_9ACTN</name>
<gene>
    <name evidence="2" type="ORF">GCM10010421_31410</name>
</gene>
<organism evidence="2 3">
    <name type="scientific">Streptomyces glaucus</name>
    <dbReference type="NCBI Taxonomy" id="284029"/>
    <lineage>
        <taxon>Bacteria</taxon>
        <taxon>Bacillati</taxon>
        <taxon>Actinomycetota</taxon>
        <taxon>Actinomycetes</taxon>
        <taxon>Kitasatosporales</taxon>
        <taxon>Streptomycetaceae</taxon>
        <taxon>Streptomyces</taxon>
    </lineage>
</organism>
<accession>A0ABP5WX78</accession>
<reference evidence="3" key="1">
    <citation type="journal article" date="2019" name="Int. J. Syst. Evol. Microbiol.">
        <title>The Global Catalogue of Microorganisms (GCM) 10K type strain sequencing project: providing services to taxonomists for standard genome sequencing and annotation.</title>
        <authorList>
            <consortium name="The Broad Institute Genomics Platform"/>
            <consortium name="The Broad Institute Genome Sequencing Center for Infectious Disease"/>
            <person name="Wu L."/>
            <person name="Ma J."/>
        </authorList>
    </citation>
    <scope>NUCLEOTIDE SEQUENCE [LARGE SCALE GENOMIC DNA]</scope>
    <source>
        <strain evidence="3">JCM 6922</strain>
    </source>
</reference>
<dbReference type="EMBL" id="BAAATK010000017">
    <property type="protein sequence ID" value="GAA2438921.1"/>
    <property type="molecule type" value="Genomic_DNA"/>
</dbReference>
<dbReference type="Pfam" id="PF13672">
    <property type="entry name" value="PP2C_2"/>
    <property type="match status" value="1"/>
</dbReference>
<evidence type="ECO:0000259" key="1">
    <source>
        <dbReference type="Pfam" id="PF13672"/>
    </source>
</evidence>
<keyword evidence="3" id="KW-1185">Reference proteome</keyword>
<evidence type="ECO:0000313" key="2">
    <source>
        <dbReference type="EMBL" id="GAA2438921.1"/>
    </source>
</evidence>
<dbReference type="InterPro" id="IPR001932">
    <property type="entry name" value="PPM-type_phosphatase-like_dom"/>
</dbReference>
<protein>
    <submittedName>
        <fullName evidence="2">Protein phosphatase 2C domain-containing protein</fullName>
    </submittedName>
</protein>
<dbReference type="Proteomes" id="UP001500460">
    <property type="component" value="Unassembled WGS sequence"/>
</dbReference>